<gene>
    <name evidence="2" type="ORF">U9M48_038373</name>
</gene>
<dbReference type="EMBL" id="CP144753">
    <property type="protein sequence ID" value="WVZ92296.1"/>
    <property type="molecule type" value="Genomic_DNA"/>
</dbReference>
<sequence>MTSEVQQLRSMANDSKSDAMVLAAEIEQAKASCAPQEKEARHDLQMYTQTSRSSQAVDYQDAIAKQLADERLLQTATSKGLFGTTVFSQFWDKTMVLENTMDQSFHPSRCVSAFTALSHHVTHPLRADSLPHRDISASPRRRPSPAAGPARPPARRRAASSRSGRAGPPRRHVTRGRPRLPEPPAPPARIRSAGGGAARIRLGPARGRRAKACHSPASPPRPWLRLPACAGPSATACFASPRSPAPPPRPASLPRACRPRRGGLLLRLPTLAGPFATACFASQRSPAPPRRPAAPPPRAGSTPPAVARGTSERRGKGAGRLGQA</sequence>
<accession>A0AAQ3UHV1</accession>
<dbReference type="Proteomes" id="UP001341281">
    <property type="component" value="Chromosome 09"/>
</dbReference>
<evidence type="ECO:0000313" key="3">
    <source>
        <dbReference type="Proteomes" id="UP001341281"/>
    </source>
</evidence>
<keyword evidence="3" id="KW-1185">Reference proteome</keyword>
<evidence type="ECO:0000313" key="2">
    <source>
        <dbReference type="EMBL" id="WVZ92296.1"/>
    </source>
</evidence>
<protein>
    <submittedName>
        <fullName evidence="2">Uncharacterized protein</fullName>
    </submittedName>
</protein>
<feature type="compositionally biased region" description="Pro residues" evidence="1">
    <location>
        <begin position="286"/>
        <end position="298"/>
    </location>
</feature>
<feature type="compositionally biased region" description="Low complexity" evidence="1">
    <location>
        <begin position="188"/>
        <end position="197"/>
    </location>
</feature>
<proteinExistence type="predicted"/>
<organism evidence="2 3">
    <name type="scientific">Paspalum notatum var. saurae</name>
    <dbReference type="NCBI Taxonomy" id="547442"/>
    <lineage>
        <taxon>Eukaryota</taxon>
        <taxon>Viridiplantae</taxon>
        <taxon>Streptophyta</taxon>
        <taxon>Embryophyta</taxon>
        <taxon>Tracheophyta</taxon>
        <taxon>Spermatophyta</taxon>
        <taxon>Magnoliopsida</taxon>
        <taxon>Liliopsida</taxon>
        <taxon>Poales</taxon>
        <taxon>Poaceae</taxon>
        <taxon>PACMAD clade</taxon>
        <taxon>Panicoideae</taxon>
        <taxon>Andropogonodae</taxon>
        <taxon>Paspaleae</taxon>
        <taxon>Paspalinae</taxon>
        <taxon>Paspalum</taxon>
    </lineage>
</organism>
<evidence type="ECO:0000256" key="1">
    <source>
        <dbReference type="SAM" id="MobiDB-lite"/>
    </source>
</evidence>
<feature type="compositionally biased region" description="Basic and acidic residues" evidence="1">
    <location>
        <begin position="125"/>
        <end position="135"/>
    </location>
</feature>
<feature type="compositionally biased region" description="Basic residues" evidence="1">
    <location>
        <begin position="168"/>
        <end position="178"/>
    </location>
</feature>
<dbReference type="AlphaFoldDB" id="A0AAQ3UHV1"/>
<reference evidence="2 3" key="1">
    <citation type="submission" date="2024-02" db="EMBL/GenBank/DDBJ databases">
        <title>High-quality chromosome-scale genome assembly of Pensacola bahiagrass (Paspalum notatum Flugge var. saurae).</title>
        <authorList>
            <person name="Vega J.M."/>
            <person name="Podio M."/>
            <person name="Orjuela J."/>
            <person name="Siena L.A."/>
            <person name="Pessino S.C."/>
            <person name="Combes M.C."/>
            <person name="Mariac C."/>
            <person name="Albertini E."/>
            <person name="Pupilli F."/>
            <person name="Ortiz J.P.A."/>
            <person name="Leblanc O."/>
        </authorList>
    </citation>
    <scope>NUCLEOTIDE SEQUENCE [LARGE SCALE GENOMIC DNA]</scope>
    <source>
        <strain evidence="2">R1</strain>
        <tissue evidence="2">Leaf</tissue>
    </source>
</reference>
<feature type="region of interest" description="Disordered" evidence="1">
    <location>
        <begin position="125"/>
        <end position="197"/>
    </location>
</feature>
<feature type="region of interest" description="Disordered" evidence="1">
    <location>
        <begin position="281"/>
        <end position="324"/>
    </location>
</feature>
<name>A0AAQ3UHV1_PASNO</name>